<evidence type="ECO:0000313" key="4">
    <source>
        <dbReference type="Proteomes" id="UP001381693"/>
    </source>
</evidence>
<dbReference type="Gene3D" id="2.170.150.20">
    <property type="entry name" value="Peptide methionine sulfoxide reductase"/>
    <property type="match status" value="1"/>
</dbReference>
<keyword evidence="1" id="KW-0812">Transmembrane</keyword>
<feature type="non-terminal residue" evidence="3">
    <location>
        <position position="1"/>
    </location>
</feature>
<name>A0AAN8X535_HALRR</name>
<dbReference type="CDD" id="cd15777">
    <property type="entry name" value="CRBN_C_like"/>
    <property type="match status" value="1"/>
</dbReference>
<keyword evidence="1" id="KW-1133">Transmembrane helix</keyword>
<reference evidence="3 4" key="1">
    <citation type="submission" date="2023-11" db="EMBL/GenBank/DDBJ databases">
        <title>Halocaridina rubra genome assembly.</title>
        <authorList>
            <person name="Smith C."/>
        </authorList>
    </citation>
    <scope>NUCLEOTIDE SEQUENCE [LARGE SCALE GENOMIC DNA]</scope>
    <source>
        <strain evidence="3">EP-1</strain>
        <tissue evidence="3">Whole</tissue>
    </source>
</reference>
<sequence length="183" mass="20576">KSKTHDVMYTRLLNVLQVSLCFLVLSPIFVAVGHVDHDHLLCRKCGNEVTENYIENFINITSTQSEQVKIVALYGHSNVTVQTLRNPANNVFELVTLKVAGCTGVGKWYSEHTWFPDYSWKVCVCPRCKAHLGWVFEPSTRALAEPSQSKASSEGFYALILGRLISEDFSDSLVIGLPKIHQY</sequence>
<evidence type="ECO:0000256" key="1">
    <source>
        <dbReference type="SAM" id="Phobius"/>
    </source>
</evidence>
<organism evidence="3 4">
    <name type="scientific">Halocaridina rubra</name>
    <name type="common">Hawaiian red shrimp</name>
    <dbReference type="NCBI Taxonomy" id="373956"/>
    <lineage>
        <taxon>Eukaryota</taxon>
        <taxon>Metazoa</taxon>
        <taxon>Ecdysozoa</taxon>
        <taxon>Arthropoda</taxon>
        <taxon>Crustacea</taxon>
        <taxon>Multicrustacea</taxon>
        <taxon>Malacostraca</taxon>
        <taxon>Eumalacostraca</taxon>
        <taxon>Eucarida</taxon>
        <taxon>Decapoda</taxon>
        <taxon>Pleocyemata</taxon>
        <taxon>Caridea</taxon>
        <taxon>Atyoidea</taxon>
        <taxon>Atyidae</taxon>
        <taxon>Halocaridina</taxon>
    </lineage>
</organism>
<evidence type="ECO:0000313" key="3">
    <source>
        <dbReference type="EMBL" id="KAK7076727.1"/>
    </source>
</evidence>
<dbReference type="Proteomes" id="UP001381693">
    <property type="component" value="Unassembled WGS sequence"/>
</dbReference>
<dbReference type="EMBL" id="JAXCGZ010009564">
    <property type="protein sequence ID" value="KAK7076727.1"/>
    <property type="molecule type" value="Genomic_DNA"/>
</dbReference>
<evidence type="ECO:0000259" key="2">
    <source>
        <dbReference type="PROSITE" id="PS51788"/>
    </source>
</evidence>
<feature type="domain" description="CULT" evidence="2">
    <location>
        <begin position="37"/>
        <end position="168"/>
    </location>
</feature>
<keyword evidence="1" id="KW-0472">Membrane</keyword>
<feature type="transmembrane region" description="Helical" evidence="1">
    <location>
        <begin position="12"/>
        <end position="35"/>
    </location>
</feature>
<protein>
    <recommendedName>
        <fullName evidence="2">CULT domain-containing protein</fullName>
    </recommendedName>
</protein>
<accession>A0AAN8X535</accession>
<gene>
    <name evidence="3" type="ORF">SK128_017944</name>
</gene>
<keyword evidence="4" id="KW-1185">Reference proteome</keyword>
<dbReference type="AlphaFoldDB" id="A0AAN8X535"/>
<proteinExistence type="predicted"/>
<comment type="caution">
    <text evidence="3">The sequence shown here is derived from an EMBL/GenBank/DDBJ whole genome shotgun (WGS) entry which is preliminary data.</text>
</comment>
<dbReference type="PROSITE" id="PS51788">
    <property type="entry name" value="CULT"/>
    <property type="match status" value="1"/>
</dbReference>
<dbReference type="InterPro" id="IPR034750">
    <property type="entry name" value="CULT"/>
</dbReference>